<dbReference type="Proteomes" id="UP000002429">
    <property type="component" value="Plasmid megaplasmid"/>
</dbReference>
<dbReference type="HOGENOM" id="CLU_050648_1_0_4"/>
<dbReference type="KEGG" id="rme:Rmet_4874"/>
<dbReference type="PANTHER" id="PTHR37958:SF1">
    <property type="entry name" value="SODIUM-POTASSIUM_PROTON ANTIPORTER CHAA"/>
    <property type="match status" value="1"/>
</dbReference>
<feature type="transmembrane region" description="Helical" evidence="5">
    <location>
        <begin position="39"/>
        <end position="59"/>
    </location>
</feature>
<keyword evidence="2 5" id="KW-0812">Transmembrane</keyword>
<proteinExistence type="predicted"/>
<dbReference type="GO" id="GO:0015386">
    <property type="term" value="F:potassium:proton antiporter activity"/>
    <property type="evidence" value="ECO:0007669"/>
    <property type="project" value="TreeGrafter"/>
</dbReference>
<feature type="transmembrane region" description="Helical" evidence="5">
    <location>
        <begin position="315"/>
        <end position="339"/>
    </location>
</feature>
<geneLocation type="plasmid" evidence="7 8">
    <name>megaplasmid</name>
</geneLocation>
<dbReference type="Pfam" id="PF01699">
    <property type="entry name" value="Na_Ca_ex"/>
    <property type="match status" value="2"/>
</dbReference>
<feature type="domain" description="Sodium/calcium exchanger membrane region" evidence="6">
    <location>
        <begin position="250"/>
        <end position="390"/>
    </location>
</feature>
<dbReference type="AlphaFoldDB" id="Q1LDP0"/>
<reference evidence="8" key="1">
    <citation type="journal article" date="2010" name="PLoS ONE">
        <title>The complete genome sequence of Cupriavidus metallidurans strain CH34, a master survivalist in harsh and anthropogenic environments.</title>
        <authorList>
            <person name="Janssen P.J."/>
            <person name="Van Houdt R."/>
            <person name="Moors H."/>
            <person name="Monsieurs P."/>
            <person name="Morin N."/>
            <person name="Michaux A."/>
            <person name="Benotmane M.A."/>
            <person name="Leys N."/>
            <person name="Vallaeys T."/>
            <person name="Lapidus A."/>
            <person name="Monchy S."/>
            <person name="Medigue C."/>
            <person name="Taghavi S."/>
            <person name="McCorkle S."/>
            <person name="Dunn J."/>
            <person name="van der Lelie D."/>
            <person name="Mergeay M."/>
        </authorList>
    </citation>
    <scope>NUCLEOTIDE SEQUENCE [LARGE SCALE GENOMIC DNA]</scope>
    <source>
        <strain evidence="8">ATCC 43123 / DSM 2839 / NBRC 102507 / CH34</strain>
    </source>
</reference>
<feature type="transmembrane region" description="Helical" evidence="5">
    <location>
        <begin position="65"/>
        <end position="84"/>
    </location>
</feature>
<feature type="transmembrane region" description="Helical" evidence="5">
    <location>
        <begin position="351"/>
        <end position="368"/>
    </location>
</feature>
<organism evidence="7 8">
    <name type="scientific">Cupriavidus metallidurans (strain ATCC 43123 / DSM 2839 / NBRC 102507 / CH34)</name>
    <name type="common">Ralstonia metallidurans</name>
    <dbReference type="NCBI Taxonomy" id="266264"/>
    <lineage>
        <taxon>Bacteria</taxon>
        <taxon>Pseudomonadati</taxon>
        <taxon>Pseudomonadota</taxon>
        <taxon>Betaproteobacteria</taxon>
        <taxon>Burkholderiales</taxon>
        <taxon>Burkholderiaceae</taxon>
        <taxon>Cupriavidus</taxon>
    </lineage>
</organism>
<evidence type="ECO:0000256" key="5">
    <source>
        <dbReference type="SAM" id="Phobius"/>
    </source>
</evidence>
<feature type="transmembrane region" description="Helical" evidence="5">
    <location>
        <begin position="272"/>
        <end position="294"/>
    </location>
</feature>
<feature type="transmembrane region" description="Helical" evidence="5">
    <location>
        <begin position="244"/>
        <end position="266"/>
    </location>
</feature>
<keyword evidence="3 5" id="KW-1133">Transmembrane helix</keyword>
<evidence type="ECO:0000256" key="3">
    <source>
        <dbReference type="ARBA" id="ARBA00022989"/>
    </source>
</evidence>
<evidence type="ECO:0000256" key="4">
    <source>
        <dbReference type="ARBA" id="ARBA00023136"/>
    </source>
</evidence>
<dbReference type="eggNOG" id="COG0387">
    <property type="taxonomic scope" value="Bacteria"/>
</dbReference>
<evidence type="ECO:0000256" key="1">
    <source>
        <dbReference type="ARBA" id="ARBA00004141"/>
    </source>
</evidence>
<evidence type="ECO:0000313" key="8">
    <source>
        <dbReference type="Proteomes" id="UP000002429"/>
    </source>
</evidence>
<dbReference type="InterPro" id="IPR004837">
    <property type="entry name" value="NaCa_Exmemb"/>
</dbReference>
<feature type="transmembrane region" description="Helical" evidence="5">
    <location>
        <begin position="96"/>
        <end position="120"/>
    </location>
</feature>
<keyword evidence="4 5" id="KW-0472">Membrane</keyword>
<evidence type="ECO:0000256" key="2">
    <source>
        <dbReference type="ARBA" id="ARBA00022692"/>
    </source>
</evidence>
<feature type="transmembrane region" description="Helical" evidence="5">
    <location>
        <begin position="165"/>
        <end position="185"/>
    </location>
</feature>
<evidence type="ECO:0000259" key="6">
    <source>
        <dbReference type="Pfam" id="PF01699"/>
    </source>
</evidence>
<keyword evidence="8" id="KW-1185">Reference proteome</keyword>
<feature type="transmembrane region" description="Helical" evidence="5">
    <location>
        <begin position="132"/>
        <end position="153"/>
    </location>
</feature>
<dbReference type="PANTHER" id="PTHR37958">
    <property type="entry name" value="SODIUM-POTASSIUM/PROTON ANTIPORTER CHAA"/>
    <property type="match status" value="1"/>
</dbReference>
<feature type="transmembrane region" description="Helical" evidence="5">
    <location>
        <begin position="197"/>
        <end position="216"/>
    </location>
</feature>
<protein>
    <submittedName>
        <fullName evidence="7">Sodium/calcium exchanger membrane region</fullName>
    </submittedName>
</protein>
<dbReference type="InterPro" id="IPR052946">
    <property type="entry name" value="Alkaline_pH_Ca-Antiporter"/>
</dbReference>
<accession>Q1LDP0</accession>
<dbReference type="EMBL" id="CP000353">
    <property type="protein sequence ID" value="ABF11736.1"/>
    <property type="molecule type" value="Genomic_DNA"/>
</dbReference>
<comment type="subcellular location">
    <subcellularLocation>
        <location evidence="1">Membrane</location>
        <topology evidence="1">Multi-pass membrane protein</topology>
    </subcellularLocation>
</comment>
<evidence type="ECO:0000313" key="7">
    <source>
        <dbReference type="EMBL" id="ABF11736.1"/>
    </source>
</evidence>
<gene>
    <name evidence="7" type="ordered locus">Rmet_4874</name>
</gene>
<dbReference type="GO" id="GO:0005886">
    <property type="term" value="C:plasma membrane"/>
    <property type="evidence" value="ECO:0007669"/>
    <property type="project" value="TreeGrafter"/>
</dbReference>
<keyword evidence="7" id="KW-0614">Plasmid</keyword>
<dbReference type="GO" id="GO:0015385">
    <property type="term" value="F:sodium:proton antiporter activity"/>
    <property type="evidence" value="ECO:0007669"/>
    <property type="project" value="TreeGrafter"/>
</dbReference>
<sequence length="392" mass="40585">MAALRCQNISCARAIWRARCASARHKKKGTQGMATSNKLPAWTVWSPLAAWAAFGLGLLLTGQSWMIAVMAAALAGAVFSAVHHAEVVAHKVGEPFGTLVLAIAVTVIEVALIVSVMLSSGPEKAGLARDTVFAAVMIICNGIVGVCLFVGGLHHREQAFQAPGANAAMAILVALLGLTMVLPNFTSSTPGPMLSPSQLAFAGAMSLVLYGSFVFVQTVRHRDYFLVEGSSDENEHAPPPPVRVAVVSGVLLVVCLVAVVALAKLLSPSVEAAVLGAGLPPAVVGVVIAALVLLPEGLAALRAARSDRIQTSLNLALGSALASIGLTIPTVAAVFIMLSRPLELGLGPKEMVLLFLTMIVASLTLGMGRTTILQGVVHMVIFAAYLFLTIVP</sequence>
<feature type="domain" description="Sodium/calcium exchanger membrane region" evidence="6">
    <location>
        <begin position="65"/>
        <end position="218"/>
    </location>
</feature>
<name>Q1LDP0_CUPMC</name>